<dbReference type="InterPro" id="IPR055781">
    <property type="entry name" value="DUF7357"/>
</dbReference>
<feature type="region of interest" description="Disordered" evidence="1">
    <location>
        <begin position="350"/>
        <end position="371"/>
    </location>
</feature>
<feature type="compositionally biased region" description="Acidic residues" evidence="1">
    <location>
        <begin position="522"/>
        <end position="533"/>
    </location>
</feature>
<feature type="compositionally biased region" description="Acidic residues" evidence="1">
    <location>
        <begin position="225"/>
        <end position="246"/>
    </location>
</feature>
<sequence length="1121" mass="122763">MKEKSLRLRLVVRRHGLPEVRIVFNVPLEHDPTVSKLVEFVNETIPLESGEWGLEDYVVELRDSEGHPFECLHFQPVATILEKDEEVFIRPLFSEDVKKRRLSGRYQISSDGKHLIDGVAFGRQRLKVPRNRPSIHISPRKRRRITYDETPTSLEQDDSEGGYDDDEDGEDTDEEDEDSRDDEEPLLLTEHGELEEEESDDPTSVRVIADFEDADTSAEDAAVEREEDGDDNFGLESADDDGDDDMDLDDLESTIDANELNALREEVAEMEGWGDDEEALVVERGLDSRLDLAILDRITALRAAFPSVTVEHCEKLLSKIKNERRIYKKLSKSHQPQMDFEDMLAYKKSLHQSSPEQHTDGMSEVSSDDEVDSVTRHFDQHGFPPGSIAAGNALSHMAQALRDSRSLNAMKLVNKKFDTEEPSATLSATARSTTSLAVDDDATSSSGSSSDSESSSSSNGEAGENDKGMESDSEPESSSSSGDSDSGSESDSGPEEAPAKADRSHDDASDAASDRSSSDSSSSDDDDDEDDADETKHKAASASPNASSSGEDSSDHTSSDDSSSDDSSSSESESDSESDHDASISKWKAATASVGQLVKMSSMGARNVQPPSTTSVKEATPVPPGQGKSKTQKRNARRRAAKQANSGLAVDAANSYLPAVPDGTEPEKQDSELSARKQVLMERLSVDQSSGSQDVIEEIEALIGSPPKATDTSSSVVIESPDTTSSQRRMRLDVSAGQRLLFGALGLKAPKNKPDADKIRANLMKGVRPLINTRVEQNKSGEISGVSKPAPISEDADDGHEDWKAKINYRAVECCQEDITLSEPPFPFVQRWDPQQQSRGGKGKRKQRNQAQFYQDDDVQHASKKQKVSRATEQPFDSSYIVEAELSTDNIELNYNDGPLKPGKAQVAAESQITDLDDLPSLPSDLSSLPLLQPGDAQVGMVITWTAWLLSSATGWQPQVSNLTGIVTSVKEDGLMMEVLLARRDRNLDRNEKSYDKETGQRVYDRFEAPDLDDDDLDHLGDEGYRTLSFSDLDKPRIVQQPLESVQIAEIVADSQPNHQTHNSLDLSTTIGRSGFEKRFESGELMDLDGQGFESVIANIDNGASSLSVSTQPGQRRDTFG</sequence>
<feature type="compositionally biased region" description="Basic and acidic residues" evidence="1">
    <location>
        <begin position="497"/>
        <end position="517"/>
    </location>
</feature>
<accession>R8BXQ3</accession>
<evidence type="ECO:0000256" key="1">
    <source>
        <dbReference type="SAM" id="MobiDB-lite"/>
    </source>
</evidence>
<evidence type="ECO:0000313" key="4">
    <source>
        <dbReference type="Proteomes" id="UP000014074"/>
    </source>
</evidence>
<dbReference type="Proteomes" id="UP000014074">
    <property type="component" value="Unassembled WGS sequence"/>
</dbReference>
<name>R8BXQ3_PHAM7</name>
<dbReference type="RefSeq" id="XP_007911055.1">
    <property type="nucleotide sequence ID" value="XM_007912864.1"/>
</dbReference>
<dbReference type="eggNOG" id="ENOG502SF1H">
    <property type="taxonomic scope" value="Eukaryota"/>
</dbReference>
<evidence type="ECO:0000259" key="2">
    <source>
        <dbReference type="Pfam" id="PF24054"/>
    </source>
</evidence>
<protein>
    <recommendedName>
        <fullName evidence="2">DUF7357 domain-containing protein</fullName>
    </recommendedName>
</protein>
<evidence type="ECO:0000313" key="3">
    <source>
        <dbReference type="EMBL" id="EOO04181.1"/>
    </source>
</evidence>
<dbReference type="OrthoDB" id="5368821at2759"/>
<reference evidence="4" key="1">
    <citation type="journal article" date="2013" name="Genome Announc.">
        <title>Draft genome sequence of the ascomycete Phaeoacremonium aleophilum strain UCR-PA7, a causal agent of the esca disease complex in grapevines.</title>
        <authorList>
            <person name="Blanco-Ulate B."/>
            <person name="Rolshausen P."/>
            <person name="Cantu D."/>
        </authorList>
    </citation>
    <scope>NUCLEOTIDE SEQUENCE [LARGE SCALE GENOMIC DNA]</scope>
    <source>
        <strain evidence="4">UCR-PA7</strain>
    </source>
</reference>
<dbReference type="AlphaFoldDB" id="R8BXQ3"/>
<feature type="compositionally biased region" description="Low complexity" evidence="1">
    <location>
        <begin position="423"/>
        <end position="462"/>
    </location>
</feature>
<feature type="region of interest" description="Disordered" evidence="1">
    <location>
        <begin position="705"/>
        <end position="727"/>
    </location>
</feature>
<dbReference type="KEGG" id="tmn:UCRPA7_267"/>
<feature type="compositionally biased region" description="Low complexity" evidence="1">
    <location>
        <begin position="540"/>
        <end position="551"/>
    </location>
</feature>
<feature type="compositionally biased region" description="Low complexity" evidence="1">
    <location>
        <begin position="476"/>
        <end position="485"/>
    </location>
</feature>
<gene>
    <name evidence="3" type="ORF">UCRPA7_267</name>
</gene>
<keyword evidence="4" id="KW-1185">Reference proteome</keyword>
<proteinExistence type="predicted"/>
<feature type="region of interest" description="Disordered" evidence="1">
    <location>
        <begin position="825"/>
        <end position="874"/>
    </location>
</feature>
<organism evidence="3 4">
    <name type="scientific">Phaeoacremonium minimum (strain UCR-PA7)</name>
    <name type="common">Esca disease fungus</name>
    <name type="synonym">Togninia minima</name>
    <dbReference type="NCBI Taxonomy" id="1286976"/>
    <lineage>
        <taxon>Eukaryota</taxon>
        <taxon>Fungi</taxon>
        <taxon>Dikarya</taxon>
        <taxon>Ascomycota</taxon>
        <taxon>Pezizomycotina</taxon>
        <taxon>Sordariomycetes</taxon>
        <taxon>Sordariomycetidae</taxon>
        <taxon>Togniniales</taxon>
        <taxon>Togniniaceae</taxon>
        <taxon>Phaeoacremonium</taxon>
    </lineage>
</organism>
<feature type="domain" description="DUF7357" evidence="2">
    <location>
        <begin position="6"/>
        <end position="140"/>
    </location>
</feature>
<dbReference type="Pfam" id="PF24054">
    <property type="entry name" value="DUF7357"/>
    <property type="match status" value="1"/>
</dbReference>
<dbReference type="GeneID" id="19322941"/>
<feature type="compositionally biased region" description="Polar residues" evidence="1">
    <location>
        <begin position="710"/>
        <end position="727"/>
    </location>
</feature>
<feature type="region of interest" description="Disordered" evidence="1">
    <location>
        <begin position="420"/>
        <end position="676"/>
    </location>
</feature>
<feature type="compositionally biased region" description="Acidic residues" evidence="1">
    <location>
        <begin position="155"/>
        <end position="185"/>
    </location>
</feature>
<feature type="region of interest" description="Disordered" evidence="1">
    <location>
        <begin position="137"/>
        <end position="246"/>
    </location>
</feature>
<feature type="compositionally biased region" description="Basic and acidic residues" evidence="1">
    <location>
        <begin position="665"/>
        <end position="675"/>
    </location>
</feature>
<feature type="compositionally biased region" description="Basic residues" evidence="1">
    <location>
        <begin position="630"/>
        <end position="641"/>
    </location>
</feature>
<dbReference type="EMBL" id="KB932793">
    <property type="protein sequence ID" value="EOO04181.1"/>
    <property type="molecule type" value="Genomic_DNA"/>
</dbReference>
<dbReference type="HOGENOM" id="CLU_002397_0_0_1"/>